<name>A0ABV3FV13_9NOCA</name>
<gene>
    <name evidence="2" type="ORF">AB0I48_16980</name>
</gene>
<keyword evidence="3" id="KW-1185">Reference proteome</keyword>
<protein>
    <submittedName>
        <fullName evidence="2">DUF2637 domain-containing protein</fullName>
    </submittedName>
</protein>
<dbReference type="EMBL" id="JBFAKC010000006">
    <property type="protein sequence ID" value="MEV0709257.1"/>
    <property type="molecule type" value="Genomic_DNA"/>
</dbReference>
<evidence type="ECO:0000313" key="3">
    <source>
        <dbReference type="Proteomes" id="UP001551695"/>
    </source>
</evidence>
<dbReference type="Proteomes" id="UP001551695">
    <property type="component" value="Unassembled WGS sequence"/>
</dbReference>
<dbReference type="RefSeq" id="WP_357784598.1">
    <property type="nucleotide sequence ID" value="NZ_JBFAKC010000006.1"/>
</dbReference>
<feature type="transmembrane region" description="Helical" evidence="1">
    <location>
        <begin position="14"/>
        <end position="33"/>
    </location>
</feature>
<comment type="caution">
    <text evidence="2">The sequence shown here is derived from an EMBL/GenBank/DDBJ whole genome shotgun (WGS) entry which is preliminary data.</text>
</comment>
<keyword evidence="1" id="KW-0812">Transmembrane</keyword>
<proteinExistence type="predicted"/>
<feature type="transmembrane region" description="Helical" evidence="1">
    <location>
        <begin position="53"/>
        <end position="72"/>
    </location>
</feature>
<feature type="transmembrane region" description="Helical" evidence="1">
    <location>
        <begin position="84"/>
        <end position="103"/>
    </location>
</feature>
<feature type="transmembrane region" description="Helical" evidence="1">
    <location>
        <begin position="109"/>
        <end position="127"/>
    </location>
</feature>
<reference evidence="2 3" key="1">
    <citation type="submission" date="2024-06" db="EMBL/GenBank/DDBJ databases">
        <title>The Natural Products Discovery Center: Release of the First 8490 Sequenced Strains for Exploring Actinobacteria Biosynthetic Diversity.</title>
        <authorList>
            <person name="Kalkreuter E."/>
            <person name="Kautsar S.A."/>
            <person name="Yang D."/>
            <person name="Bader C.D."/>
            <person name="Teijaro C.N."/>
            <person name="Fluegel L."/>
            <person name="Davis C.M."/>
            <person name="Simpson J.R."/>
            <person name="Lauterbach L."/>
            <person name="Steele A.D."/>
            <person name="Gui C."/>
            <person name="Meng S."/>
            <person name="Li G."/>
            <person name="Viehrig K."/>
            <person name="Ye F."/>
            <person name="Su P."/>
            <person name="Kiefer A.F."/>
            <person name="Nichols A."/>
            <person name="Cepeda A.J."/>
            <person name="Yan W."/>
            <person name="Fan B."/>
            <person name="Jiang Y."/>
            <person name="Adhikari A."/>
            <person name="Zheng C.-J."/>
            <person name="Schuster L."/>
            <person name="Cowan T.M."/>
            <person name="Smanski M.J."/>
            <person name="Chevrette M.G."/>
            <person name="De Carvalho L.P.S."/>
            <person name="Shen B."/>
        </authorList>
    </citation>
    <scope>NUCLEOTIDE SEQUENCE [LARGE SCALE GENOMIC DNA]</scope>
    <source>
        <strain evidence="2 3">NPDC050403</strain>
    </source>
</reference>
<dbReference type="Pfam" id="PF10935">
    <property type="entry name" value="DUF2637"/>
    <property type="match status" value="1"/>
</dbReference>
<keyword evidence="1" id="KW-1133">Transmembrane helix</keyword>
<organism evidence="2 3">
    <name type="scientific">Nocardia aurea</name>
    <dbReference type="NCBI Taxonomy" id="2144174"/>
    <lineage>
        <taxon>Bacteria</taxon>
        <taxon>Bacillati</taxon>
        <taxon>Actinomycetota</taxon>
        <taxon>Actinomycetes</taxon>
        <taxon>Mycobacteriales</taxon>
        <taxon>Nocardiaceae</taxon>
        <taxon>Nocardia</taxon>
    </lineage>
</organism>
<evidence type="ECO:0000313" key="2">
    <source>
        <dbReference type="EMBL" id="MEV0709257.1"/>
    </source>
</evidence>
<dbReference type="Pfam" id="PF13384">
    <property type="entry name" value="HTH_23"/>
    <property type="match status" value="1"/>
</dbReference>
<evidence type="ECO:0000256" key="1">
    <source>
        <dbReference type="SAM" id="Phobius"/>
    </source>
</evidence>
<accession>A0ABV3FV13</accession>
<keyword evidence="1" id="KW-0472">Membrane</keyword>
<sequence>MSAADQHKSTAMKWARWSAAVIILAVGAAAFRLSFTTLQDLAVLARVPKSDAWLFPLIVDGTILLATFGVLVSPSKTSEQRFFLAVLGIGAAVSVAGNSIHAMASGHPLPGWAAAIVAAVAPISLLADTHGLALLFRTVQRAPVVVTETAPVSVPAAGEVAVDPVSADPEPVDSATAVPAPVRVKPVAKKPVRPDPKTIARAVELHRDGMKYADIARELGVSARTAAKYAKSATASESVDYETVPAEVLDAPTPALEPERAPVRVAAPVVPVRVAPVRPVRPVQTMLPVAVPAGGF</sequence>
<dbReference type="InterPro" id="IPR021235">
    <property type="entry name" value="DUF2637"/>
</dbReference>